<evidence type="ECO:0000313" key="6">
    <source>
        <dbReference type="Proteomes" id="UP000799324"/>
    </source>
</evidence>
<dbReference type="Gene3D" id="3.40.50.1820">
    <property type="entry name" value="alpha/beta hydrolase"/>
    <property type="match status" value="1"/>
</dbReference>
<evidence type="ECO:0000256" key="1">
    <source>
        <dbReference type="ARBA" id="ARBA00005964"/>
    </source>
</evidence>
<accession>A0A6A6SZI3</accession>
<dbReference type="PROSITE" id="PS00122">
    <property type="entry name" value="CARBOXYLESTERASE_B_1"/>
    <property type="match status" value="1"/>
</dbReference>
<organism evidence="5 6">
    <name type="scientific">Lophiostoma macrostomum CBS 122681</name>
    <dbReference type="NCBI Taxonomy" id="1314788"/>
    <lineage>
        <taxon>Eukaryota</taxon>
        <taxon>Fungi</taxon>
        <taxon>Dikarya</taxon>
        <taxon>Ascomycota</taxon>
        <taxon>Pezizomycotina</taxon>
        <taxon>Dothideomycetes</taxon>
        <taxon>Pleosporomycetidae</taxon>
        <taxon>Pleosporales</taxon>
        <taxon>Lophiostomataceae</taxon>
        <taxon>Lophiostoma</taxon>
    </lineage>
</organism>
<proteinExistence type="inferred from homology"/>
<dbReference type="PANTHER" id="PTHR11559">
    <property type="entry name" value="CARBOXYLESTERASE"/>
    <property type="match status" value="1"/>
</dbReference>
<name>A0A6A6SZI3_9PLEO</name>
<dbReference type="EC" id="3.1.1.-" evidence="3"/>
<keyword evidence="2 3" id="KW-0378">Hydrolase</keyword>
<evidence type="ECO:0000256" key="3">
    <source>
        <dbReference type="RuleBase" id="RU361235"/>
    </source>
</evidence>
<evidence type="ECO:0000256" key="2">
    <source>
        <dbReference type="ARBA" id="ARBA00022801"/>
    </source>
</evidence>
<dbReference type="InterPro" id="IPR019826">
    <property type="entry name" value="Carboxylesterase_B_AS"/>
</dbReference>
<dbReference type="InterPro" id="IPR029058">
    <property type="entry name" value="AB_hydrolase_fold"/>
</dbReference>
<evidence type="ECO:0000259" key="4">
    <source>
        <dbReference type="Pfam" id="PF00135"/>
    </source>
</evidence>
<dbReference type="OrthoDB" id="408631at2759"/>
<reference evidence="5" key="1">
    <citation type="journal article" date="2020" name="Stud. Mycol.">
        <title>101 Dothideomycetes genomes: a test case for predicting lifestyles and emergence of pathogens.</title>
        <authorList>
            <person name="Haridas S."/>
            <person name="Albert R."/>
            <person name="Binder M."/>
            <person name="Bloem J."/>
            <person name="Labutti K."/>
            <person name="Salamov A."/>
            <person name="Andreopoulos B."/>
            <person name="Baker S."/>
            <person name="Barry K."/>
            <person name="Bills G."/>
            <person name="Bluhm B."/>
            <person name="Cannon C."/>
            <person name="Castanera R."/>
            <person name="Culley D."/>
            <person name="Daum C."/>
            <person name="Ezra D."/>
            <person name="Gonzalez J."/>
            <person name="Henrissat B."/>
            <person name="Kuo A."/>
            <person name="Liang C."/>
            <person name="Lipzen A."/>
            <person name="Lutzoni F."/>
            <person name="Magnuson J."/>
            <person name="Mondo S."/>
            <person name="Nolan M."/>
            <person name="Ohm R."/>
            <person name="Pangilinan J."/>
            <person name="Park H.-J."/>
            <person name="Ramirez L."/>
            <person name="Alfaro M."/>
            <person name="Sun H."/>
            <person name="Tritt A."/>
            <person name="Yoshinaga Y."/>
            <person name="Zwiers L.-H."/>
            <person name="Turgeon B."/>
            <person name="Goodwin S."/>
            <person name="Spatafora J."/>
            <person name="Crous P."/>
            <person name="Grigoriev I."/>
        </authorList>
    </citation>
    <scope>NUCLEOTIDE SEQUENCE</scope>
    <source>
        <strain evidence="5">CBS 122681</strain>
    </source>
</reference>
<dbReference type="GO" id="GO:0016787">
    <property type="term" value="F:hydrolase activity"/>
    <property type="evidence" value="ECO:0007669"/>
    <property type="project" value="UniProtKB-KW"/>
</dbReference>
<feature type="domain" description="Carboxylesterase type B" evidence="4">
    <location>
        <begin position="28"/>
        <end position="564"/>
    </location>
</feature>
<comment type="similarity">
    <text evidence="1 3">Belongs to the type-B carboxylesterase/lipase family.</text>
</comment>
<keyword evidence="3" id="KW-0732">Signal</keyword>
<dbReference type="SUPFAM" id="SSF53474">
    <property type="entry name" value="alpha/beta-Hydrolases"/>
    <property type="match status" value="1"/>
</dbReference>
<dbReference type="InterPro" id="IPR050309">
    <property type="entry name" value="Type-B_Carboxylest/Lipase"/>
</dbReference>
<evidence type="ECO:0000313" key="5">
    <source>
        <dbReference type="EMBL" id="KAF2651928.1"/>
    </source>
</evidence>
<protein>
    <recommendedName>
        <fullName evidence="3">Carboxylic ester hydrolase</fullName>
        <ecNumber evidence="3">3.1.1.-</ecNumber>
    </recommendedName>
</protein>
<dbReference type="AlphaFoldDB" id="A0A6A6SZI3"/>
<feature type="chain" id="PRO_5025709223" description="Carboxylic ester hydrolase" evidence="3">
    <location>
        <begin position="18"/>
        <end position="573"/>
    </location>
</feature>
<feature type="signal peptide" evidence="3">
    <location>
        <begin position="1"/>
        <end position="17"/>
    </location>
</feature>
<gene>
    <name evidence="5" type="ORF">K491DRAFT_781506</name>
</gene>
<dbReference type="Pfam" id="PF00135">
    <property type="entry name" value="COesterase"/>
    <property type="match status" value="1"/>
</dbReference>
<keyword evidence="6" id="KW-1185">Reference proteome</keyword>
<sequence length="573" mass="62211">MHGIASTVLLCASLVIASSSNSTSLVDLGYVEVSGSINTTLSTITYWGLPFAQAPTGDLRWRAPVPIEASRDDTYKQVFNATQPGAQCVQGPPVWQLALAGTAALIAPAEPAPVRPSSEDCLLLDVIIPQQAKSGLLPVVVQIHGGVECFHTRPLSGLANLVIGYTEGNSDSSDGHPFVAYSNGSVVWVQIQYRLGAYGFLGGTEVDQSGDTNVGLLDQRLALEWVQNHIRSFGGDPTQVTIWGGSAGGGSVTNQLIAFGGEANPPFRAAIAEYPWWQPFHDKETLTSQYEVLLSATNCTDIVCMRNLDYDALANATMKSYIDAYSSGLYGYGDFYYGPYVDGKFIQDLPSEEFGQGRWSKVPLLLDHDAFEGLIFTNASITTSSETVATLETVFQANDPAIIARFQQFNEFFSNPIYQEFAAPNALNLTEQDTEYWRLQTAIGNIFINCGTYYAGLAAGNSAVPAWKLVFNAGIYVHAATSSYLFSESSRTANATLADIMKGYFWSFIVNLDPNSGPDGTSSSRQFWPQYASNSTNNFRILQINETSIGVQDDGDVSDRCDFWNSQGLFVKN</sequence>
<dbReference type="Proteomes" id="UP000799324">
    <property type="component" value="Unassembled WGS sequence"/>
</dbReference>
<dbReference type="EMBL" id="MU004414">
    <property type="protein sequence ID" value="KAF2651928.1"/>
    <property type="molecule type" value="Genomic_DNA"/>
</dbReference>
<dbReference type="InterPro" id="IPR002018">
    <property type="entry name" value="CarbesteraseB"/>
</dbReference>